<accession>A0A934SV31</accession>
<protein>
    <submittedName>
        <fullName evidence="3">Response regulator</fullName>
    </submittedName>
</protein>
<proteinExistence type="predicted"/>
<comment type="caution">
    <text evidence="3">The sequence shown here is derived from an EMBL/GenBank/DDBJ whole genome shotgun (WGS) entry which is preliminary data.</text>
</comment>
<reference evidence="3" key="1">
    <citation type="submission" date="2021-01" db="EMBL/GenBank/DDBJ databases">
        <title>Genome sequence of strain Noviherbaspirillum sp. DKR-6.</title>
        <authorList>
            <person name="Chaudhary D.K."/>
        </authorList>
    </citation>
    <scope>NUCLEOTIDE SEQUENCE</scope>
    <source>
        <strain evidence="3">DKR-6</strain>
    </source>
</reference>
<organism evidence="3 4">
    <name type="scientific">Noviherbaspirillum pedocola</name>
    <dbReference type="NCBI Taxonomy" id="2801341"/>
    <lineage>
        <taxon>Bacteria</taxon>
        <taxon>Pseudomonadati</taxon>
        <taxon>Pseudomonadota</taxon>
        <taxon>Betaproteobacteria</taxon>
        <taxon>Burkholderiales</taxon>
        <taxon>Oxalobacteraceae</taxon>
        <taxon>Noviherbaspirillum</taxon>
    </lineage>
</organism>
<dbReference type="GO" id="GO:0000160">
    <property type="term" value="P:phosphorelay signal transduction system"/>
    <property type="evidence" value="ECO:0007669"/>
    <property type="project" value="InterPro"/>
</dbReference>
<evidence type="ECO:0000259" key="2">
    <source>
        <dbReference type="PROSITE" id="PS50110"/>
    </source>
</evidence>
<dbReference type="EMBL" id="JAEPBG010000006">
    <property type="protein sequence ID" value="MBK4735858.1"/>
    <property type="molecule type" value="Genomic_DNA"/>
</dbReference>
<evidence type="ECO:0000313" key="4">
    <source>
        <dbReference type="Proteomes" id="UP000622890"/>
    </source>
</evidence>
<dbReference type="InterPro" id="IPR011006">
    <property type="entry name" value="CheY-like_superfamily"/>
</dbReference>
<dbReference type="AlphaFoldDB" id="A0A934SV31"/>
<dbReference type="Gene3D" id="3.40.50.2300">
    <property type="match status" value="1"/>
</dbReference>
<gene>
    <name evidence="3" type="ORF">JJB74_14660</name>
</gene>
<evidence type="ECO:0000256" key="1">
    <source>
        <dbReference type="PROSITE-ProRule" id="PRU00169"/>
    </source>
</evidence>
<dbReference type="Pfam" id="PF00072">
    <property type="entry name" value="Response_reg"/>
    <property type="match status" value="1"/>
</dbReference>
<dbReference type="PROSITE" id="PS50110">
    <property type="entry name" value="RESPONSE_REGULATORY"/>
    <property type="match status" value="1"/>
</dbReference>
<dbReference type="Proteomes" id="UP000622890">
    <property type="component" value="Unassembled WGS sequence"/>
</dbReference>
<evidence type="ECO:0000313" key="3">
    <source>
        <dbReference type="EMBL" id="MBK4735858.1"/>
    </source>
</evidence>
<keyword evidence="4" id="KW-1185">Reference proteome</keyword>
<dbReference type="InterPro" id="IPR001789">
    <property type="entry name" value="Sig_transdc_resp-reg_receiver"/>
</dbReference>
<dbReference type="SUPFAM" id="SSF52172">
    <property type="entry name" value="CheY-like"/>
    <property type="match status" value="1"/>
</dbReference>
<comment type="caution">
    <text evidence="1">Lacks conserved residue(s) required for the propagation of feature annotation.</text>
</comment>
<name>A0A934SV31_9BURK</name>
<feature type="domain" description="Response regulatory" evidence="2">
    <location>
        <begin position="1"/>
        <end position="65"/>
    </location>
</feature>
<sequence>MPDMDGYALVGKIRQLPHGKKLPVAALTGWGAQVDRIKTTEAGFDHHLVKPAPLPMIEKLLSEFARKKAT</sequence>